<organism evidence="1 2">
    <name type="scientific">Pseudomonas fluorescens</name>
    <dbReference type="NCBI Taxonomy" id="294"/>
    <lineage>
        <taxon>Bacteria</taxon>
        <taxon>Pseudomonadati</taxon>
        <taxon>Pseudomonadota</taxon>
        <taxon>Gammaproteobacteria</taxon>
        <taxon>Pseudomonadales</taxon>
        <taxon>Pseudomonadaceae</taxon>
        <taxon>Pseudomonas</taxon>
    </lineage>
</organism>
<dbReference type="AlphaFoldDB" id="A0AAE2DY78"/>
<reference evidence="1 2" key="1">
    <citation type="submission" date="2014-12" db="EMBL/GenBank/DDBJ databases">
        <title>16Stimator: statistical estimation of ribosomal gene copy numbers from draft genome assemblies.</title>
        <authorList>
            <person name="Perisin M.A."/>
            <person name="Vetter M."/>
            <person name="Gilbert J.A."/>
            <person name="Bergelson J."/>
        </authorList>
    </citation>
    <scope>NUCLEOTIDE SEQUENCE [LARGE SCALE GENOMIC DNA]</scope>
    <source>
        <strain evidence="1 2">MEP34</strain>
    </source>
</reference>
<gene>
    <name evidence="1" type="ORF">RU10_09330</name>
</gene>
<dbReference type="Proteomes" id="UP000032086">
    <property type="component" value="Unassembled WGS sequence"/>
</dbReference>
<dbReference type="RefSeq" id="WP_042608004.1">
    <property type="nucleotide sequence ID" value="NZ_JXQY01000012.1"/>
</dbReference>
<name>A0AAE2DY78_PSEFL</name>
<proteinExistence type="predicted"/>
<comment type="caution">
    <text evidence="1">The sequence shown here is derived from an EMBL/GenBank/DDBJ whole genome shotgun (WGS) entry which is preliminary data.</text>
</comment>
<evidence type="ECO:0000313" key="2">
    <source>
        <dbReference type="Proteomes" id="UP000032086"/>
    </source>
</evidence>
<protein>
    <submittedName>
        <fullName evidence="1">Uncharacterized protein</fullName>
    </submittedName>
</protein>
<dbReference type="EMBL" id="JXQY01000012">
    <property type="protein sequence ID" value="KIP94534.1"/>
    <property type="molecule type" value="Genomic_DNA"/>
</dbReference>
<sequence length="211" mass="24184">MSPLTIVLTNHFMQAKTHSSFMAELIMDEHREVPVRLDYFRLVKRLNEYLTNLGDERIDDEIHEAWAGYFQEMAITQQEIDIIGPWYNRYYTVSLSIPTLRHYIEHLRAHSLLPDQRLVDQIESDAATILEACSSMGLKGHRLSDALFQAAALVHHAAYRANYPNIDSALIRQDIESRARLADYFSRDILNEAQKGVGAAAKLGEALFPQR</sequence>
<evidence type="ECO:0000313" key="1">
    <source>
        <dbReference type="EMBL" id="KIP94534.1"/>
    </source>
</evidence>
<accession>A0AAE2DY78</accession>